<dbReference type="EMBL" id="CP029356">
    <property type="protein sequence ID" value="AWK89161.1"/>
    <property type="molecule type" value="Genomic_DNA"/>
</dbReference>
<protein>
    <submittedName>
        <fullName evidence="1">Uncharacterized protein</fullName>
    </submittedName>
</protein>
<accession>A0A2S2CXE6</accession>
<evidence type="ECO:0000313" key="1">
    <source>
        <dbReference type="EMBL" id="AWK89161.1"/>
    </source>
</evidence>
<dbReference type="RefSeq" id="WP_109332152.1">
    <property type="nucleotide sequence ID" value="NZ_CP029356.1"/>
</dbReference>
<dbReference type="AlphaFoldDB" id="A0A2S2CXE6"/>
<reference evidence="2" key="1">
    <citation type="submission" date="2018-05" db="EMBL/GenBank/DDBJ databases">
        <title>Azospirillum thermophila sp. nov., a novel isolated from hot spring.</title>
        <authorList>
            <person name="Zhao Z."/>
        </authorList>
    </citation>
    <scope>NUCLEOTIDE SEQUENCE [LARGE SCALE GENOMIC DNA]</scope>
    <source>
        <strain evidence="2">CFH 70021</strain>
        <plasmid evidence="2">unnamed1</plasmid>
    </source>
</reference>
<gene>
    <name evidence="1" type="ORF">DEW08_24555</name>
</gene>
<keyword evidence="2" id="KW-1185">Reference proteome</keyword>
<organism evidence="1 2">
    <name type="scientific">Azospirillum thermophilum</name>
    <dbReference type="NCBI Taxonomy" id="2202148"/>
    <lineage>
        <taxon>Bacteria</taxon>
        <taxon>Pseudomonadati</taxon>
        <taxon>Pseudomonadota</taxon>
        <taxon>Alphaproteobacteria</taxon>
        <taxon>Rhodospirillales</taxon>
        <taxon>Azospirillaceae</taxon>
        <taxon>Azospirillum</taxon>
    </lineage>
</organism>
<keyword evidence="1" id="KW-0614">Plasmid</keyword>
<evidence type="ECO:0000313" key="2">
    <source>
        <dbReference type="Proteomes" id="UP000245629"/>
    </source>
</evidence>
<proteinExistence type="predicted"/>
<geneLocation type="plasmid" evidence="1 2">
    <name>unnamed1</name>
</geneLocation>
<dbReference type="KEGG" id="azz:DEW08_24555"/>
<name>A0A2S2CXE6_9PROT</name>
<sequence>MPYDPLMMSLKIVDTAIVTEEERGLPEGALIAALFTATAATLLHHFGWSAETLASAVAEMAGNEEDGAAATAAAEVARRWLPALLQ</sequence>
<dbReference type="Proteomes" id="UP000245629">
    <property type="component" value="Plasmid unnamed1"/>
</dbReference>